<evidence type="ECO:0000313" key="2">
    <source>
        <dbReference type="EMBL" id="KAL2064239.1"/>
    </source>
</evidence>
<keyword evidence="3" id="KW-1185">Reference proteome</keyword>
<gene>
    <name evidence="2" type="ORF">VTL71DRAFT_4733</name>
</gene>
<dbReference type="Proteomes" id="UP001595075">
    <property type="component" value="Unassembled WGS sequence"/>
</dbReference>
<sequence>MRFQLIAAFIGSVIALPFPEPKVASYSLNTKRADASADTALGDYYERKNLEVNLDKRAEAVEDVALGDYYERKNLEVVLDKRGETVEDVALGDYYERKNLEVNLDKRAESTTEIALGKDVALGDYYERKKENFEEVVADKRSESTSDTALGNYYEREAEASGSTVGGYFPVYQASTHAKRGVAAADTAVGKYYESYKRSEAVDDIALGNYYENRAQNSVQRRAKSGDQLLGNWLHYSLYDTTLQRHTCELLGRVEIRRLCTFQLPPGPHATLQYVLDNTTHTSNEALSKQDDCPKDFNLHEYYVFATLRSGYRLQWRNIAREVTARILNFGHYDTYMLVAQAIWYAGPSRAIEILRDSHIDLEEEEFGASLMSSCEEVLETVEGSWQGATALRTLVILSSGTGQFSFRYCSWRLLWLSFIIFVIDRSVLPTPQSLHSSSLYNATCFPHVDMRHLDHMGFLLMILD</sequence>
<feature type="chain" id="PRO_5046540176" evidence="1">
    <location>
        <begin position="16"/>
        <end position="465"/>
    </location>
</feature>
<keyword evidence="1" id="KW-0732">Signal</keyword>
<name>A0ABR4C2W5_9HELO</name>
<protein>
    <submittedName>
        <fullName evidence="2">Uncharacterized protein</fullName>
    </submittedName>
</protein>
<organism evidence="2 3">
    <name type="scientific">Oculimacula yallundae</name>
    <dbReference type="NCBI Taxonomy" id="86028"/>
    <lineage>
        <taxon>Eukaryota</taxon>
        <taxon>Fungi</taxon>
        <taxon>Dikarya</taxon>
        <taxon>Ascomycota</taxon>
        <taxon>Pezizomycotina</taxon>
        <taxon>Leotiomycetes</taxon>
        <taxon>Helotiales</taxon>
        <taxon>Ploettnerulaceae</taxon>
        <taxon>Oculimacula</taxon>
    </lineage>
</organism>
<accession>A0ABR4C2W5</accession>
<comment type="caution">
    <text evidence="2">The sequence shown here is derived from an EMBL/GenBank/DDBJ whole genome shotgun (WGS) entry which is preliminary data.</text>
</comment>
<evidence type="ECO:0000313" key="3">
    <source>
        <dbReference type="Proteomes" id="UP001595075"/>
    </source>
</evidence>
<feature type="signal peptide" evidence="1">
    <location>
        <begin position="1"/>
        <end position="15"/>
    </location>
</feature>
<dbReference type="EMBL" id="JAZHXI010000014">
    <property type="protein sequence ID" value="KAL2064239.1"/>
    <property type="molecule type" value="Genomic_DNA"/>
</dbReference>
<proteinExistence type="predicted"/>
<reference evidence="2 3" key="1">
    <citation type="journal article" date="2024" name="Commun. Biol.">
        <title>Comparative genomic analysis of thermophilic fungi reveals convergent evolutionary adaptations and gene losses.</title>
        <authorList>
            <person name="Steindorff A.S."/>
            <person name="Aguilar-Pontes M.V."/>
            <person name="Robinson A.J."/>
            <person name="Andreopoulos B."/>
            <person name="LaButti K."/>
            <person name="Kuo A."/>
            <person name="Mondo S."/>
            <person name="Riley R."/>
            <person name="Otillar R."/>
            <person name="Haridas S."/>
            <person name="Lipzen A."/>
            <person name="Grimwood J."/>
            <person name="Schmutz J."/>
            <person name="Clum A."/>
            <person name="Reid I.D."/>
            <person name="Moisan M.C."/>
            <person name="Butler G."/>
            <person name="Nguyen T.T.M."/>
            <person name="Dewar K."/>
            <person name="Conant G."/>
            <person name="Drula E."/>
            <person name="Henrissat B."/>
            <person name="Hansel C."/>
            <person name="Singer S."/>
            <person name="Hutchinson M.I."/>
            <person name="de Vries R.P."/>
            <person name="Natvig D.O."/>
            <person name="Powell A.J."/>
            <person name="Tsang A."/>
            <person name="Grigoriev I.V."/>
        </authorList>
    </citation>
    <scope>NUCLEOTIDE SEQUENCE [LARGE SCALE GENOMIC DNA]</scope>
    <source>
        <strain evidence="2 3">CBS 494.80</strain>
    </source>
</reference>
<evidence type="ECO:0000256" key="1">
    <source>
        <dbReference type="SAM" id="SignalP"/>
    </source>
</evidence>